<dbReference type="AlphaFoldDB" id="H8KQ86"/>
<dbReference type="RefSeq" id="WP_014679608.1">
    <property type="nucleotide sequence ID" value="NC_017770.1"/>
</dbReference>
<organism evidence="1 2">
    <name type="scientific">Solitalea canadensis (strain ATCC 29591 / DSM 3403 / JCM 21819 / LMG 8368 / NBRC 15130 / NCIMB 12057 / USAM 9D)</name>
    <name type="common">Flexibacter canadensis</name>
    <dbReference type="NCBI Taxonomy" id="929556"/>
    <lineage>
        <taxon>Bacteria</taxon>
        <taxon>Pseudomonadati</taxon>
        <taxon>Bacteroidota</taxon>
        <taxon>Sphingobacteriia</taxon>
        <taxon>Sphingobacteriales</taxon>
        <taxon>Sphingobacteriaceae</taxon>
        <taxon>Solitalea</taxon>
    </lineage>
</organism>
<sequence length="128" mass="14692">MMDQRKPSKNKLFQWVFSITLLLSLFTFQGFAVGSSSVSSTGTTTELIVAPNPQLKRTLSFKSAYYSYWSKNSFTLTNRKVQLMNLFSFNNLVKVQHASFKNLIIETNKIDLNHIKTIPQSFKNETEV</sequence>
<evidence type="ECO:0000313" key="2">
    <source>
        <dbReference type="Proteomes" id="UP000007590"/>
    </source>
</evidence>
<evidence type="ECO:0000313" key="1">
    <source>
        <dbReference type="EMBL" id="AFD06381.1"/>
    </source>
</evidence>
<dbReference type="HOGENOM" id="CLU_1958126_0_0_10"/>
<name>H8KQ86_SOLCM</name>
<dbReference type="STRING" id="929556.Solca_1292"/>
<protein>
    <submittedName>
        <fullName evidence="1">Uncharacterized protein</fullName>
    </submittedName>
</protein>
<dbReference type="EMBL" id="CP003349">
    <property type="protein sequence ID" value="AFD06381.1"/>
    <property type="molecule type" value="Genomic_DNA"/>
</dbReference>
<dbReference type="Proteomes" id="UP000007590">
    <property type="component" value="Chromosome"/>
</dbReference>
<gene>
    <name evidence="1" type="ordered locus">Solca_1292</name>
</gene>
<proteinExistence type="predicted"/>
<keyword evidence="2" id="KW-1185">Reference proteome</keyword>
<dbReference type="KEGG" id="scn:Solca_1292"/>
<reference evidence="1" key="1">
    <citation type="submission" date="2012-02" db="EMBL/GenBank/DDBJ databases">
        <title>The complete genome of Solitalea canadensis DSM 3403.</title>
        <authorList>
            <consortium name="US DOE Joint Genome Institute (JGI-PGF)"/>
            <person name="Lucas S."/>
            <person name="Copeland A."/>
            <person name="Lapidus A."/>
            <person name="Glavina del Rio T."/>
            <person name="Dalin E."/>
            <person name="Tice H."/>
            <person name="Bruce D."/>
            <person name="Goodwin L."/>
            <person name="Pitluck S."/>
            <person name="Peters L."/>
            <person name="Ovchinnikova G."/>
            <person name="Lu M."/>
            <person name="Kyrpides N."/>
            <person name="Mavromatis K."/>
            <person name="Ivanova N."/>
            <person name="Brettin T."/>
            <person name="Detter J.C."/>
            <person name="Han C."/>
            <person name="Larimer F."/>
            <person name="Land M."/>
            <person name="Hauser L."/>
            <person name="Markowitz V."/>
            <person name="Cheng J.-F."/>
            <person name="Hugenholtz P."/>
            <person name="Woyke T."/>
            <person name="Wu D."/>
            <person name="Spring S."/>
            <person name="Schroeder M."/>
            <person name="Kopitz M."/>
            <person name="Brambilla E."/>
            <person name="Klenk H.-P."/>
            <person name="Eisen J.A."/>
        </authorList>
    </citation>
    <scope>NUCLEOTIDE SEQUENCE</scope>
    <source>
        <strain evidence="1">DSM 3403</strain>
    </source>
</reference>
<accession>H8KQ86</accession>